<reference evidence="7" key="1">
    <citation type="submission" date="2020-05" db="UniProtKB">
        <authorList>
            <consortium name="EnsemblMetazoa"/>
        </authorList>
    </citation>
    <scope>IDENTIFICATION</scope>
    <source>
        <strain evidence="7">USDA</strain>
    </source>
</reference>
<keyword evidence="6" id="KW-0807">Transducer</keyword>
<dbReference type="GO" id="GO:0007165">
    <property type="term" value="P:signal transduction"/>
    <property type="evidence" value="ECO:0007669"/>
    <property type="project" value="UniProtKB-KW"/>
</dbReference>
<dbReference type="GO" id="GO:0050909">
    <property type="term" value="P:sensory perception of taste"/>
    <property type="evidence" value="ECO:0007669"/>
    <property type="project" value="InterPro"/>
</dbReference>
<keyword evidence="6" id="KW-0675">Receptor</keyword>
<feature type="transmembrane region" description="Helical" evidence="6">
    <location>
        <begin position="41"/>
        <end position="60"/>
    </location>
</feature>
<keyword evidence="2 6" id="KW-1003">Cell membrane</keyword>
<keyword evidence="8" id="KW-1185">Reference proteome</keyword>
<comment type="function">
    <text evidence="6">Gustatory receptor which mediates acceptance or avoidance behavior, depending on its substrates.</text>
</comment>
<feature type="transmembrane region" description="Helical" evidence="6">
    <location>
        <begin position="168"/>
        <end position="187"/>
    </location>
</feature>
<dbReference type="EnsemblMetazoa" id="SCAU016962-RA">
    <property type="protein sequence ID" value="SCAU016962-PA"/>
    <property type="gene ID" value="SCAU016962"/>
</dbReference>
<comment type="caution">
    <text evidence="6">Lacks conserved residue(s) required for the propagation of feature annotation.</text>
</comment>
<feature type="transmembrane region" description="Helical" evidence="6">
    <location>
        <begin position="72"/>
        <end position="97"/>
    </location>
</feature>
<feature type="transmembrane region" description="Helical" evidence="6">
    <location>
        <begin position="134"/>
        <end position="156"/>
    </location>
</feature>
<dbReference type="GO" id="GO:0005886">
    <property type="term" value="C:plasma membrane"/>
    <property type="evidence" value="ECO:0007669"/>
    <property type="project" value="UniProtKB-SubCell"/>
</dbReference>
<name>A0A454A0Q7_STOCA</name>
<dbReference type="InterPro" id="IPR013604">
    <property type="entry name" value="7TM_chemorcpt"/>
</dbReference>
<keyword evidence="3 6" id="KW-0812">Transmembrane</keyword>
<keyword evidence="4 6" id="KW-1133">Transmembrane helix</keyword>
<evidence type="ECO:0000313" key="8">
    <source>
        <dbReference type="Proteomes" id="UP000095300"/>
    </source>
</evidence>
<evidence type="ECO:0000256" key="5">
    <source>
        <dbReference type="ARBA" id="ARBA00023136"/>
    </source>
</evidence>
<proteinExistence type="inferred from homology"/>
<dbReference type="Pfam" id="PF08395">
    <property type="entry name" value="7tm_7"/>
    <property type="match status" value="1"/>
</dbReference>
<dbReference type="AlphaFoldDB" id="A0A454A0Q7"/>
<evidence type="ECO:0000256" key="6">
    <source>
        <dbReference type="RuleBase" id="RU363108"/>
    </source>
</evidence>
<evidence type="ECO:0000256" key="2">
    <source>
        <dbReference type="ARBA" id="ARBA00022475"/>
    </source>
</evidence>
<keyword evidence="5 6" id="KW-0472">Membrane</keyword>
<evidence type="ECO:0000256" key="1">
    <source>
        <dbReference type="ARBA" id="ARBA00004651"/>
    </source>
</evidence>
<feature type="transmembrane region" description="Helical" evidence="6">
    <location>
        <begin position="7"/>
        <end position="29"/>
    </location>
</feature>
<dbReference type="VEuPathDB" id="VectorBase:SCAU016962"/>
<dbReference type="Proteomes" id="UP000095300">
    <property type="component" value="Unassembled WGS sequence"/>
</dbReference>
<accession>A0A454A0Q7</accession>
<comment type="similarity">
    <text evidence="6">Belongs to the insect chemoreceptor superfamily. Gustatory receptor (GR) family.</text>
</comment>
<protein>
    <recommendedName>
        <fullName evidence="6">Gustatory receptor</fullName>
    </recommendedName>
</protein>
<sequence>MRRSTRCLIALCYYTSLLLGLISICYNYRTGEIYTSTKASLYSGILSIGVLGIISLMTRIDLHPPQTKAYDLHIRISAVGCLIRLIAVLATVIIRWIKRWQLMRTLKQYQAIHDKFIRKWPLTQEVEQKLDQAIARKFCCGLVANMGVFIGSFEYIKNQLKLKNYLEYFLWFIICSIPNMILSHYYYGVINVNALLESINDQVGALIKELQNLCQLHTSREILSLRSDELATNLDELAGIQLKLVQLVGRINDYYDLQGACIMLEYYLNNIALIYMTYMTMQHTYIVELYSTWTYGFLTMSLICHYLDLKIMLASILDVERHVKETGQLLKNHQPCMYRPDGRLHES</sequence>
<evidence type="ECO:0000256" key="3">
    <source>
        <dbReference type="ARBA" id="ARBA00022692"/>
    </source>
</evidence>
<comment type="subcellular location">
    <subcellularLocation>
        <location evidence="1 6">Cell membrane</location>
        <topology evidence="1 6">Multi-pass membrane protein</topology>
    </subcellularLocation>
</comment>
<organism evidence="7 8">
    <name type="scientific">Stomoxys calcitrans</name>
    <name type="common">Stable fly</name>
    <name type="synonym">Conops calcitrans</name>
    <dbReference type="NCBI Taxonomy" id="35570"/>
    <lineage>
        <taxon>Eukaryota</taxon>
        <taxon>Metazoa</taxon>
        <taxon>Ecdysozoa</taxon>
        <taxon>Arthropoda</taxon>
        <taxon>Hexapoda</taxon>
        <taxon>Insecta</taxon>
        <taxon>Pterygota</taxon>
        <taxon>Neoptera</taxon>
        <taxon>Endopterygota</taxon>
        <taxon>Diptera</taxon>
        <taxon>Brachycera</taxon>
        <taxon>Muscomorpha</taxon>
        <taxon>Muscoidea</taxon>
        <taxon>Muscidae</taxon>
        <taxon>Stomoxys</taxon>
    </lineage>
</organism>
<evidence type="ECO:0000256" key="4">
    <source>
        <dbReference type="ARBA" id="ARBA00022989"/>
    </source>
</evidence>
<evidence type="ECO:0000313" key="7">
    <source>
        <dbReference type="EnsemblMetazoa" id="SCAU016962-PA"/>
    </source>
</evidence>